<dbReference type="Pfam" id="PF03975">
    <property type="entry name" value="CheD"/>
    <property type="match status" value="1"/>
</dbReference>
<dbReference type="SUPFAM" id="SSF64438">
    <property type="entry name" value="CNF1/YfiH-like putative cysteine hydrolases"/>
    <property type="match status" value="1"/>
</dbReference>
<keyword evidence="1 3" id="KW-0145">Chemotaxis</keyword>
<dbReference type="Proteomes" id="UP000662770">
    <property type="component" value="Chromosome"/>
</dbReference>
<dbReference type="InterPro" id="IPR011324">
    <property type="entry name" value="Cytotoxic_necrot_fac-like_cat"/>
</dbReference>
<name>A0ABX7QQD6_9GAMM</name>
<comment type="function">
    <text evidence="3">Probably deamidates glutamine residues to glutamate on methyl-accepting chemotaxis receptors (MCPs), playing an important role in chemotaxis.</text>
</comment>
<accession>A0ABX7QQD6</accession>
<organism evidence="4 5">
    <name type="scientific">Shewanella avicenniae</name>
    <dbReference type="NCBI Taxonomy" id="2814294"/>
    <lineage>
        <taxon>Bacteria</taxon>
        <taxon>Pseudomonadati</taxon>
        <taxon>Pseudomonadota</taxon>
        <taxon>Gammaproteobacteria</taxon>
        <taxon>Alteromonadales</taxon>
        <taxon>Shewanellaceae</taxon>
        <taxon>Shewanella</taxon>
    </lineage>
</organism>
<dbReference type="CDD" id="cd16352">
    <property type="entry name" value="CheD"/>
    <property type="match status" value="1"/>
</dbReference>
<dbReference type="PANTHER" id="PTHR35147:SF3">
    <property type="entry name" value="CHEMORECEPTOR GLUTAMINE DEAMIDASE CHED 1-RELATED"/>
    <property type="match status" value="1"/>
</dbReference>
<dbReference type="EC" id="3.5.1.44" evidence="3"/>
<evidence type="ECO:0000256" key="3">
    <source>
        <dbReference type="HAMAP-Rule" id="MF_01440"/>
    </source>
</evidence>
<evidence type="ECO:0000256" key="2">
    <source>
        <dbReference type="ARBA" id="ARBA00022801"/>
    </source>
</evidence>
<keyword evidence="5" id="KW-1185">Reference proteome</keyword>
<gene>
    <name evidence="3" type="primary">cheD</name>
    <name evidence="4" type="ORF">JYB87_15910</name>
</gene>
<reference evidence="4 5" key="1">
    <citation type="submission" date="2021-03" db="EMBL/GenBank/DDBJ databases">
        <title>Novel species identification of genus Shewanella.</title>
        <authorList>
            <person name="Liu G."/>
            <person name="Zhang Q."/>
        </authorList>
    </citation>
    <scope>NUCLEOTIDE SEQUENCE [LARGE SCALE GENOMIC DNA]</scope>
    <source>
        <strain evidence="4 5">FJAT-51800</strain>
    </source>
</reference>
<dbReference type="HAMAP" id="MF_01440">
    <property type="entry name" value="CheD"/>
    <property type="match status" value="1"/>
</dbReference>
<evidence type="ECO:0000256" key="1">
    <source>
        <dbReference type="ARBA" id="ARBA00022500"/>
    </source>
</evidence>
<dbReference type="Gene3D" id="3.30.1330.200">
    <property type="match status" value="1"/>
</dbReference>
<dbReference type="PANTHER" id="PTHR35147">
    <property type="entry name" value="CHEMORECEPTOR GLUTAMINE DEAMIDASE CHED-RELATED"/>
    <property type="match status" value="1"/>
</dbReference>
<comment type="similarity">
    <text evidence="3">Belongs to the CheD family.</text>
</comment>
<evidence type="ECO:0000313" key="5">
    <source>
        <dbReference type="Proteomes" id="UP000662770"/>
    </source>
</evidence>
<dbReference type="InterPro" id="IPR005659">
    <property type="entry name" value="Chemorcpt_Glu_NH3ase_CheD"/>
</dbReference>
<dbReference type="InterPro" id="IPR038592">
    <property type="entry name" value="CheD-like_sf"/>
</dbReference>
<dbReference type="RefSeq" id="WP_207354426.1">
    <property type="nucleotide sequence ID" value="NZ_CP071503.1"/>
</dbReference>
<keyword evidence="2 3" id="KW-0378">Hydrolase</keyword>
<proteinExistence type="inferred from homology"/>
<evidence type="ECO:0000313" key="4">
    <source>
        <dbReference type="EMBL" id="QSX33190.1"/>
    </source>
</evidence>
<sequence>MKGYPGVNGHRRIVLQPAELHFEWHESNLVVHTLLGSCVALTFWHPRLKVGGMCHFLLPNRDNYVKNGHHPIGYYGSDAINFFIEQIESAGHKPSDFQVKMFGGSHVIRLQDKYHPELNVADANICYGRTQIVKSGFSIKAEDVGGRRYRKIVFELATGNVWVQYGKAN</sequence>
<protein>
    <recommendedName>
        <fullName evidence="3">Probable chemoreceptor glutamine deamidase CheD</fullName>
        <ecNumber evidence="3">3.5.1.44</ecNumber>
    </recommendedName>
</protein>
<dbReference type="EMBL" id="CP071503">
    <property type="protein sequence ID" value="QSX33190.1"/>
    <property type="molecule type" value="Genomic_DNA"/>
</dbReference>
<comment type="catalytic activity">
    <reaction evidence="3">
        <text>L-glutaminyl-[protein] + H2O = L-glutamyl-[protein] + NH4(+)</text>
        <dbReference type="Rhea" id="RHEA:16441"/>
        <dbReference type="Rhea" id="RHEA-COMP:10207"/>
        <dbReference type="Rhea" id="RHEA-COMP:10208"/>
        <dbReference type="ChEBI" id="CHEBI:15377"/>
        <dbReference type="ChEBI" id="CHEBI:28938"/>
        <dbReference type="ChEBI" id="CHEBI:29973"/>
        <dbReference type="ChEBI" id="CHEBI:30011"/>
        <dbReference type="EC" id="3.5.1.44"/>
    </reaction>
</comment>